<dbReference type="EMBL" id="BX936398">
    <property type="protein sequence ID" value="CAH22383.1"/>
    <property type="molecule type" value="Genomic_DNA"/>
</dbReference>
<gene>
    <name evidence="1" type="ordered locus">YPTB3145</name>
</gene>
<organism evidence="1 2">
    <name type="scientific">Yersinia pseudotuberculosis serotype I (strain IP32953)</name>
    <dbReference type="NCBI Taxonomy" id="273123"/>
    <lineage>
        <taxon>Bacteria</taxon>
        <taxon>Pseudomonadati</taxon>
        <taxon>Pseudomonadota</taxon>
        <taxon>Gammaproteobacteria</taxon>
        <taxon>Enterobacterales</taxon>
        <taxon>Yersiniaceae</taxon>
        <taxon>Yersinia</taxon>
    </lineage>
</organism>
<proteinExistence type="predicted"/>
<dbReference type="AlphaFoldDB" id="Q666V1"/>
<dbReference type="InterPro" id="IPR009678">
    <property type="entry name" value="Phage_tail_completion_R"/>
</dbReference>
<dbReference type="KEGG" id="ypo:BZ17_3467"/>
<evidence type="ECO:0000313" key="1">
    <source>
        <dbReference type="EMBL" id="CAH22383.1"/>
    </source>
</evidence>
<reference evidence="1 2" key="1">
    <citation type="journal article" date="2004" name="Proc. Natl. Acad. Sci. U.S.A.">
        <title>Insights into the evolution of Yersinia pestis through whole-genome comparison with Yersinia pseudotuberculosis.</title>
        <authorList>
            <person name="Chain P.S.G."/>
            <person name="Carniel E."/>
            <person name="Larimer F.W."/>
            <person name="Lamerdin J."/>
            <person name="Stoutland P.O."/>
            <person name="Regala W.M."/>
            <person name="Georgescu A.M."/>
            <person name="Vergez L.M."/>
            <person name="Land M.L."/>
            <person name="Motin V.L."/>
            <person name="Brubaker R.R."/>
            <person name="Fowler J."/>
            <person name="Hinnebusch J."/>
            <person name="Marceau M."/>
            <person name="Medigue C."/>
            <person name="Simonet M."/>
            <person name="Chenal-Francisque V."/>
            <person name="Souza B."/>
            <person name="Dacheux D."/>
            <person name="Elliott J.M."/>
            <person name="Derbise A."/>
            <person name="Hauser L.J."/>
            <person name="Garcia E."/>
        </authorList>
    </citation>
    <scope>NUCLEOTIDE SEQUENCE [LARGE SCALE GENOMIC DNA]</scope>
    <source>
        <strain evidence="2">IP32953</strain>
    </source>
</reference>
<dbReference type="RefSeq" id="WP_011192937.1">
    <property type="nucleotide sequence ID" value="NC_006155.1"/>
</dbReference>
<dbReference type="Proteomes" id="UP000001011">
    <property type="component" value="Chromosome"/>
</dbReference>
<dbReference type="PATRIC" id="fig|273123.14.peg.3641"/>
<dbReference type="Pfam" id="PF06891">
    <property type="entry name" value="P2_Phage_GpR"/>
    <property type="match status" value="1"/>
</dbReference>
<sequence length="164" mass="18270">MSQIESLTAFLTEYLPERAMQQFESAIDNAELIPAPKALGLDQRRLGIFRYHAVLNWGAFPYRLCAPAEVYALVLAWLDSCRNDIYDELELTAPSVDIEFDEENSSPLEIVVELADSINIRVDEKGRIPLRGQRWSLVNPDIMIATGGWLFAGGAVSAPLSDTL</sequence>
<evidence type="ECO:0000313" key="2">
    <source>
        <dbReference type="Proteomes" id="UP000001011"/>
    </source>
</evidence>
<dbReference type="KEGG" id="yps:YPTB3145"/>
<protein>
    <submittedName>
        <fullName evidence="1">Conserved hypothetical phage protein</fullName>
    </submittedName>
</protein>
<accession>Q666V1</accession>
<name>Q666V1_YERPS</name>